<accession>A0A4V2VU48</accession>
<dbReference type="Gene3D" id="2.160.10.10">
    <property type="entry name" value="Hexapeptide repeat proteins"/>
    <property type="match status" value="1"/>
</dbReference>
<evidence type="ECO:0000313" key="1">
    <source>
        <dbReference type="EMBL" id="TCV11411.1"/>
    </source>
</evidence>
<keyword evidence="2" id="KW-1185">Reference proteome</keyword>
<proteinExistence type="predicted"/>
<dbReference type="Proteomes" id="UP000295197">
    <property type="component" value="Unassembled WGS sequence"/>
</dbReference>
<dbReference type="CDD" id="cd04645">
    <property type="entry name" value="LbH_gamma_CA_like"/>
    <property type="match status" value="1"/>
</dbReference>
<gene>
    <name evidence="1" type="ORF">EDC17_102846</name>
</gene>
<dbReference type="InterPro" id="IPR011004">
    <property type="entry name" value="Trimer_LpxA-like_sf"/>
</dbReference>
<sequence>MATILPVKESFPFIDEHTFVAPNCTIVGDVSIGKHCSIWFNAVVRGDVNYIKIGDYSNIQDNVTIHGTYQRNGTDIGNYVNIGHNAIVHGCVIEDYVLIGMGAIVMDRAIIQSKVIIAAGAVVLENTVCESGYLYAGVPAKIIKPLTDEQMALLENLPHNYVMYSSWFSEK</sequence>
<dbReference type="GO" id="GO:0016740">
    <property type="term" value="F:transferase activity"/>
    <property type="evidence" value="ECO:0007669"/>
    <property type="project" value="UniProtKB-KW"/>
</dbReference>
<dbReference type="AlphaFoldDB" id="A0A4V2VU48"/>
<protein>
    <submittedName>
        <fullName evidence="1">Carbonic anhydrase/acetyltransferase-like protein (Isoleucine patch superfamily)</fullName>
    </submittedName>
</protein>
<dbReference type="InterPro" id="IPR001451">
    <property type="entry name" value="Hexapep"/>
</dbReference>
<dbReference type="PANTHER" id="PTHR13061:SF29">
    <property type="entry name" value="GAMMA CARBONIC ANHYDRASE-LIKE 1, MITOCHONDRIAL-RELATED"/>
    <property type="match status" value="1"/>
</dbReference>
<organism evidence="1 2">
    <name type="scientific">Sphingobacterium alimentarium</name>
    <dbReference type="NCBI Taxonomy" id="797292"/>
    <lineage>
        <taxon>Bacteria</taxon>
        <taxon>Pseudomonadati</taxon>
        <taxon>Bacteroidota</taxon>
        <taxon>Sphingobacteriia</taxon>
        <taxon>Sphingobacteriales</taxon>
        <taxon>Sphingobacteriaceae</taxon>
        <taxon>Sphingobacterium</taxon>
    </lineage>
</organism>
<dbReference type="RefSeq" id="WP_132778099.1">
    <property type="nucleotide sequence ID" value="NZ_SMBZ01000028.1"/>
</dbReference>
<dbReference type="EMBL" id="SMBZ01000028">
    <property type="protein sequence ID" value="TCV11411.1"/>
    <property type="molecule type" value="Genomic_DNA"/>
</dbReference>
<dbReference type="InterPro" id="IPR050484">
    <property type="entry name" value="Transf_Hexapept/Carb_Anhydrase"/>
</dbReference>
<evidence type="ECO:0000313" key="2">
    <source>
        <dbReference type="Proteomes" id="UP000295197"/>
    </source>
</evidence>
<dbReference type="InterPro" id="IPR047324">
    <property type="entry name" value="LbH_gamma_CA-like"/>
</dbReference>
<keyword evidence="1" id="KW-0808">Transferase</keyword>
<comment type="caution">
    <text evidence="1">The sequence shown here is derived from an EMBL/GenBank/DDBJ whole genome shotgun (WGS) entry which is preliminary data.</text>
</comment>
<reference evidence="1 2" key="1">
    <citation type="submission" date="2019-03" db="EMBL/GenBank/DDBJ databases">
        <title>Genomic Encyclopedia of Type Strains, Phase IV (KMG-IV): sequencing the most valuable type-strain genomes for metagenomic binning, comparative biology and taxonomic classification.</title>
        <authorList>
            <person name="Goeker M."/>
        </authorList>
    </citation>
    <scope>NUCLEOTIDE SEQUENCE [LARGE SCALE GENOMIC DNA]</scope>
    <source>
        <strain evidence="1 2">DSM 22362</strain>
    </source>
</reference>
<dbReference type="OrthoDB" id="9803036at2"/>
<dbReference type="SUPFAM" id="SSF51161">
    <property type="entry name" value="Trimeric LpxA-like enzymes"/>
    <property type="match status" value="1"/>
</dbReference>
<dbReference type="PANTHER" id="PTHR13061">
    <property type="entry name" value="DYNACTIN SUBUNIT P25"/>
    <property type="match status" value="1"/>
</dbReference>
<dbReference type="Pfam" id="PF00132">
    <property type="entry name" value="Hexapep"/>
    <property type="match status" value="2"/>
</dbReference>
<name>A0A4V2VU48_9SPHI</name>